<keyword evidence="1 4" id="KW-0489">Methyltransferase</keyword>
<evidence type="ECO:0000256" key="2">
    <source>
        <dbReference type="ARBA" id="ARBA00022679"/>
    </source>
</evidence>
<dbReference type="AlphaFoldDB" id="A0A853G6F4"/>
<dbReference type="InterPro" id="IPR029026">
    <property type="entry name" value="tRNA_m1G_MTases_N"/>
</dbReference>
<keyword evidence="2 4" id="KW-0808">Transferase</keyword>
<dbReference type="GO" id="GO:0003723">
    <property type="term" value="F:RNA binding"/>
    <property type="evidence" value="ECO:0007669"/>
    <property type="project" value="InterPro"/>
</dbReference>
<dbReference type="InterPro" id="IPR051259">
    <property type="entry name" value="rRNA_Methyltransferase"/>
</dbReference>
<dbReference type="GO" id="GO:0032259">
    <property type="term" value="P:methylation"/>
    <property type="evidence" value="ECO:0007669"/>
    <property type="project" value="UniProtKB-KW"/>
</dbReference>
<name>A0A853G6F4_9BURK</name>
<dbReference type="InterPro" id="IPR029064">
    <property type="entry name" value="Ribosomal_eL30-like_sf"/>
</dbReference>
<dbReference type="CDD" id="cd18095">
    <property type="entry name" value="SpoU-like_rRNA-MTase"/>
    <property type="match status" value="1"/>
</dbReference>
<evidence type="ECO:0000256" key="1">
    <source>
        <dbReference type="ARBA" id="ARBA00022603"/>
    </source>
</evidence>
<dbReference type="EMBL" id="JACCEM010000007">
    <property type="protein sequence ID" value="NYT50560.1"/>
    <property type="molecule type" value="Genomic_DNA"/>
</dbReference>
<evidence type="ECO:0000259" key="3">
    <source>
        <dbReference type="Pfam" id="PF00588"/>
    </source>
</evidence>
<organism evidence="4 5">
    <name type="scientific">Parapusillimonas granuli</name>
    <dbReference type="NCBI Taxonomy" id="380911"/>
    <lineage>
        <taxon>Bacteria</taxon>
        <taxon>Pseudomonadati</taxon>
        <taxon>Pseudomonadota</taxon>
        <taxon>Betaproteobacteria</taxon>
        <taxon>Burkholderiales</taxon>
        <taxon>Alcaligenaceae</taxon>
        <taxon>Parapusillimonas</taxon>
    </lineage>
</organism>
<dbReference type="PANTHER" id="PTHR43191:SF2">
    <property type="entry name" value="RRNA METHYLTRANSFERASE 3, MITOCHONDRIAL"/>
    <property type="match status" value="1"/>
</dbReference>
<dbReference type="SUPFAM" id="SSF75217">
    <property type="entry name" value="alpha/beta knot"/>
    <property type="match status" value="1"/>
</dbReference>
<dbReference type="Pfam" id="PF00588">
    <property type="entry name" value="SpoU_methylase"/>
    <property type="match status" value="1"/>
</dbReference>
<feature type="domain" description="tRNA/rRNA methyltransferase SpoU type" evidence="3">
    <location>
        <begin position="121"/>
        <end position="257"/>
    </location>
</feature>
<comment type="caution">
    <text evidence="4">The sequence shown here is derived from an EMBL/GenBank/DDBJ whole genome shotgun (WGS) entry which is preliminary data.</text>
</comment>
<gene>
    <name evidence="4" type="ORF">H0A72_14665</name>
</gene>
<keyword evidence="5" id="KW-1185">Reference proteome</keyword>
<proteinExistence type="predicted"/>
<sequence length="278" mass="29943">MKLVSSRDNPLYKRLLKVAGGKRDPAADRSEAGYRVLLEGIHLCQSWLEHAGEPELALFDALRLESHEELRALARKLRSEACIGLDPRLAAGLSQVGHGQGVYFLVRAPAPEQPARIDHNCIWLDRIQDPGNVGTLLRTAAAAGLRHAYLSPGCAAAWSAKVLRSAQGAHFALSIHEHVDLQAACDRLRVPLVATALSDAASLYAAQLPRDCAWVLGNEGQGVAAELLARADLRVFVPQAENVESLNVAVAAGVCLFEQRRQWVHSPRNASAGRSAGV</sequence>
<dbReference type="PANTHER" id="PTHR43191">
    <property type="entry name" value="RRNA METHYLTRANSFERASE 3"/>
    <property type="match status" value="1"/>
</dbReference>
<dbReference type="SUPFAM" id="SSF55315">
    <property type="entry name" value="L30e-like"/>
    <property type="match status" value="1"/>
</dbReference>
<dbReference type="Gene3D" id="3.30.1330.30">
    <property type="match status" value="1"/>
</dbReference>
<dbReference type="Gene3D" id="3.40.1280.10">
    <property type="match status" value="1"/>
</dbReference>
<protein>
    <submittedName>
        <fullName evidence="4">RNA methyltransferase</fullName>
    </submittedName>
</protein>
<dbReference type="InterPro" id="IPR001537">
    <property type="entry name" value="SpoU_MeTrfase"/>
</dbReference>
<evidence type="ECO:0000313" key="4">
    <source>
        <dbReference type="EMBL" id="NYT50560.1"/>
    </source>
</evidence>
<dbReference type="InterPro" id="IPR029028">
    <property type="entry name" value="Alpha/beta_knot_MTases"/>
</dbReference>
<dbReference type="GO" id="GO:0008173">
    <property type="term" value="F:RNA methyltransferase activity"/>
    <property type="evidence" value="ECO:0007669"/>
    <property type="project" value="InterPro"/>
</dbReference>
<dbReference type="RefSeq" id="WP_180156607.1">
    <property type="nucleotide sequence ID" value="NZ_JACCEM010000007.1"/>
</dbReference>
<reference evidence="4 5" key="1">
    <citation type="submission" date="2020-07" db="EMBL/GenBank/DDBJ databases">
        <title>Taxonomic revisions and descriptions of new bacterial species based on genomic comparisons in the high-G+C-content subgroup of the family Alcaligenaceae.</title>
        <authorList>
            <person name="Szabo A."/>
            <person name="Felfoldi T."/>
        </authorList>
    </citation>
    <scope>NUCLEOTIDE SEQUENCE [LARGE SCALE GENOMIC DNA]</scope>
    <source>
        <strain evidence="4 5">LMG 24012</strain>
    </source>
</reference>
<dbReference type="Proteomes" id="UP000559809">
    <property type="component" value="Unassembled WGS sequence"/>
</dbReference>
<dbReference type="GO" id="GO:0006396">
    <property type="term" value="P:RNA processing"/>
    <property type="evidence" value="ECO:0007669"/>
    <property type="project" value="InterPro"/>
</dbReference>
<accession>A0A853G6F4</accession>
<evidence type="ECO:0000313" key="5">
    <source>
        <dbReference type="Proteomes" id="UP000559809"/>
    </source>
</evidence>